<dbReference type="Proteomes" id="UP001283361">
    <property type="component" value="Unassembled WGS sequence"/>
</dbReference>
<gene>
    <name evidence="1" type="ORF">RRG08_067165</name>
</gene>
<organism evidence="1 2">
    <name type="scientific">Elysia crispata</name>
    <name type="common">lettuce slug</name>
    <dbReference type="NCBI Taxonomy" id="231223"/>
    <lineage>
        <taxon>Eukaryota</taxon>
        <taxon>Metazoa</taxon>
        <taxon>Spiralia</taxon>
        <taxon>Lophotrochozoa</taxon>
        <taxon>Mollusca</taxon>
        <taxon>Gastropoda</taxon>
        <taxon>Heterobranchia</taxon>
        <taxon>Euthyneura</taxon>
        <taxon>Panpulmonata</taxon>
        <taxon>Sacoglossa</taxon>
        <taxon>Placobranchoidea</taxon>
        <taxon>Plakobranchidae</taxon>
        <taxon>Elysia</taxon>
    </lineage>
</organism>
<reference evidence="1" key="1">
    <citation type="journal article" date="2023" name="G3 (Bethesda)">
        <title>A reference genome for the long-term kleptoplast-retaining sea slug Elysia crispata morphotype clarki.</title>
        <authorList>
            <person name="Eastman K.E."/>
            <person name="Pendleton A.L."/>
            <person name="Shaikh M.A."/>
            <person name="Suttiyut T."/>
            <person name="Ogas R."/>
            <person name="Tomko P."/>
            <person name="Gavelis G."/>
            <person name="Widhalm J.R."/>
            <person name="Wisecaver J.H."/>
        </authorList>
    </citation>
    <scope>NUCLEOTIDE SEQUENCE</scope>
    <source>
        <strain evidence="1">ECLA1</strain>
    </source>
</reference>
<evidence type="ECO:0000313" key="1">
    <source>
        <dbReference type="EMBL" id="KAK3762658.1"/>
    </source>
</evidence>
<keyword evidence="2" id="KW-1185">Reference proteome</keyword>
<dbReference type="AlphaFoldDB" id="A0AAE1DAT7"/>
<proteinExistence type="predicted"/>
<sequence>MTVFPGEQWRFLTGWQRLSSVHVTGRSQRHRGFPTGRSAGDVTGQADTQSWRYSGLWREAGVTSRATEPGSYWLKSSKTCVIE</sequence>
<evidence type="ECO:0000313" key="2">
    <source>
        <dbReference type="Proteomes" id="UP001283361"/>
    </source>
</evidence>
<comment type="caution">
    <text evidence="1">The sequence shown here is derived from an EMBL/GenBank/DDBJ whole genome shotgun (WGS) entry which is preliminary data.</text>
</comment>
<dbReference type="EMBL" id="JAWDGP010004665">
    <property type="protein sequence ID" value="KAK3762658.1"/>
    <property type="molecule type" value="Genomic_DNA"/>
</dbReference>
<protein>
    <submittedName>
        <fullName evidence="1">Uncharacterized protein</fullName>
    </submittedName>
</protein>
<name>A0AAE1DAT7_9GAST</name>
<accession>A0AAE1DAT7</accession>